<protein>
    <recommendedName>
        <fullName evidence="3">CoA-dependent acyltransferase</fullName>
    </recommendedName>
</protein>
<proteinExistence type="predicted"/>
<accession>A0A395HPN6</accession>
<dbReference type="VEuPathDB" id="FungiDB:BO97DRAFT_395848"/>
<dbReference type="PANTHER" id="PTHR42034">
    <property type="entry name" value="CHROMOSOME 7, WHOLE GENOME SHOTGUN SEQUENCE-RELATED"/>
    <property type="match status" value="1"/>
</dbReference>
<keyword evidence="2" id="KW-1185">Reference proteome</keyword>
<dbReference type="STRING" id="1450537.A0A395HPN6"/>
<organism evidence="1 2">
    <name type="scientific">Aspergillus homomorphus (strain CBS 101889)</name>
    <dbReference type="NCBI Taxonomy" id="1450537"/>
    <lineage>
        <taxon>Eukaryota</taxon>
        <taxon>Fungi</taxon>
        <taxon>Dikarya</taxon>
        <taxon>Ascomycota</taxon>
        <taxon>Pezizomycotina</taxon>
        <taxon>Eurotiomycetes</taxon>
        <taxon>Eurotiomycetidae</taxon>
        <taxon>Eurotiales</taxon>
        <taxon>Aspergillaceae</taxon>
        <taxon>Aspergillus</taxon>
        <taxon>Aspergillus subgen. Circumdati</taxon>
    </lineage>
</organism>
<dbReference type="InterPro" id="IPR023213">
    <property type="entry name" value="CAT-like_dom_sf"/>
</dbReference>
<dbReference type="Proteomes" id="UP000248961">
    <property type="component" value="Unassembled WGS sequence"/>
</dbReference>
<dbReference type="Gene3D" id="3.30.559.30">
    <property type="entry name" value="Nonribosomal peptide synthetase, condensation domain"/>
    <property type="match status" value="2"/>
</dbReference>
<dbReference type="Gene3D" id="3.30.559.10">
    <property type="entry name" value="Chloramphenicol acetyltransferase-like domain"/>
    <property type="match status" value="1"/>
</dbReference>
<dbReference type="OrthoDB" id="2548233at2759"/>
<evidence type="ECO:0008006" key="3">
    <source>
        <dbReference type="Google" id="ProtNLM"/>
    </source>
</evidence>
<dbReference type="EMBL" id="KZ824302">
    <property type="protein sequence ID" value="RAL09586.1"/>
    <property type="molecule type" value="Genomic_DNA"/>
</dbReference>
<dbReference type="GeneID" id="37198344"/>
<dbReference type="RefSeq" id="XP_025548740.1">
    <property type="nucleotide sequence ID" value="XM_025694055.1"/>
</dbReference>
<name>A0A395HPN6_ASPHC</name>
<reference evidence="1 2" key="1">
    <citation type="submission" date="2018-02" db="EMBL/GenBank/DDBJ databases">
        <title>The genomes of Aspergillus section Nigri reveals drivers in fungal speciation.</title>
        <authorList>
            <consortium name="DOE Joint Genome Institute"/>
            <person name="Vesth T.C."/>
            <person name="Nybo J."/>
            <person name="Theobald S."/>
            <person name="Brandl J."/>
            <person name="Frisvad J.C."/>
            <person name="Nielsen K.F."/>
            <person name="Lyhne E.K."/>
            <person name="Kogle M.E."/>
            <person name="Kuo A."/>
            <person name="Riley R."/>
            <person name="Clum A."/>
            <person name="Nolan M."/>
            <person name="Lipzen A."/>
            <person name="Salamov A."/>
            <person name="Henrissat B."/>
            <person name="Wiebenga A."/>
            <person name="De vries R.P."/>
            <person name="Grigoriev I.V."/>
            <person name="Mortensen U.H."/>
            <person name="Andersen M.R."/>
            <person name="Baker S.E."/>
        </authorList>
    </citation>
    <scope>NUCLEOTIDE SEQUENCE [LARGE SCALE GENOMIC DNA]</scope>
    <source>
        <strain evidence="1 2">CBS 101889</strain>
    </source>
</reference>
<dbReference type="PANTHER" id="PTHR42034:SF1">
    <property type="entry name" value="CONDENSATION DOMAIN-CONTAINING PROTEIN"/>
    <property type="match status" value="1"/>
</dbReference>
<evidence type="ECO:0000313" key="2">
    <source>
        <dbReference type="Proteomes" id="UP000248961"/>
    </source>
</evidence>
<dbReference type="AlphaFoldDB" id="A0A395HPN6"/>
<evidence type="ECO:0000313" key="1">
    <source>
        <dbReference type="EMBL" id="RAL09586.1"/>
    </source>
</evidence>
<gene>
    <name evidence="1" type="ORF">BO97DRAFT_395848</name>
</gene>
<sequence>MVWNRTNGVWHDDLDGAEKVFYDMSQAFQPVGKEHGSVYTVCKIRMLEDQRPQHPLEVRLRDAWISLRIEFPSLSVVVSDAQRKEYMSANPQRLQHWASETFWVDDSGNSAIQVVSSLHLRKFPCLIFLPRTSELVFHSSHWRIDALGACMLLDRLFEKLSRDTDTISVNEDDNMSPNLSPSLEDAFGSPAAPTPQMEAVAKCVQRRNFQTSYPTAGLPVAMGARASPPARSSPQALALTREATEALLAACKRHAISVTAAVHAACAQAVFDRWDSFTTRAGQLTKAYRGGDWDVSEYMAALRPIYRVHGETLRALATPHTRAPATNITVSSLGVIDKYLTRKHGAGVLVEQFHLGSAIMNRQMTLYIWTFDGQLTLSLDSNEAYYPPEIVRGILGSICACLEKELNLNTVLMRA</sequence>
<dbReference type="SUPFAM" id="SSF52777">
    <property type="entry name" value="CoA-dependent acyltransferases"/>
    <property type="match status" value="1"/>
</dbReference>